<gene>
    <name evidence="3" type="ORF">NB645_08775</name>
    <name evidence="2" type="ORF">NB646_09905</name>
</gene>
<dbReference type="GO" id="GO:0016887">
    <property type="term" value="F:ATP hydrolysis activity"/>
    <property type="evidence" value="ECO:0007669"/>
    <property type="project" value="InterPro"/>
</dbReference>
<feature type="domain" description="ATPase AAA-type core" evidence="1">
    <location>
        <begin position="350"/>
        <end position="464"/>
    </location>
</feature>
<reference evidence="2" key="2">
    <citation type="journal article" date="2022" name="Front. Microbiol.">
        <title>New perspectives on an old grouping: The genomic and phenotypic variability of Oxalobacter formigenes and the implications for calcium oxalate stone prevention.</title>
        <authorList>
            <person name="Chmiel J.A."/>
            <person name="Carr C."/>
            <person name="Stuivenberg G.A."/>
            <person name="Venema R."/>
            <person name="Chanyi R.M."/>
            <person name="Al K.F."/>
            <person name="Giguere D."/>
            <person name="Say H."/>
            <person name="Akouris P.P."/>
            <person name="Dominguez Romero S.A."/>
            <person name="Kwong A."/>
            <person name="Tai V."/>
            <person name="Koval S.F."/>
            <person name="Razvi H."/>
            <person name="Bjazevic J."/>
            <person name="Burton J.P."/>
        </authorList>
    </citation>
    <scope>NUCLEOTIDE SEQUENCE</scope>
    <source>
        <strain evidence="2">OxK</strain>
    </source>
</reference>
<evidence type="ECO:0000313" key="4">
    <source>
        <dbReference type="Proteomes" id="UP001164794"/>
    </source>
</evidence>
<protein>
    <submittedName>
        <fullName evidence="2">ATP-binding protein</fullName>
    </submittedName>
</protein>
<dbReference type="Proteomes" id="UP001164819">
    <property type="component" value="Chromosome"/>
</dbReference>
<name>A0A9E9NY98_9BURK</name>
<dbReference type="GO" id="GO:0005524">
    <property type="term" value="F:ATP binding"/>
    <property type="evidence" value="ECO:0007669"/>
    <property type="project" value="UniProtKB-KW"/>
</dbReference>
<dbReference type="EMBL" id="CP098251">
    <property type="protein sequence ID" value="WAV91114.1"/>
    <property type="molecule type" value="Genomic_DNA"/>
</dbReference>
<dbReference type="EMBL" id="CP098248">
    <property type="protein sequence ID" value="WAV96898.1"/>
    <property type="molecule type" value="Genomic_DNA"/>
</dbReference>
<reference evidence="3" key="1">
    <citation type="journal article" date="2022" name="Front. Microbiol.">
        <title>New perspectives on an old grouping: The genomic and phenotypic variability of Oxalobacter formigenes and the implications for calcium oxalate stone prevention.</title>
        <authorList>
            <person name="Chmiel J.A."/>
            <person name="Carr C."/>
            <person name="Stuivenberg G.A."/>
            <person name="Venema R."/>
            <person name="Chanyi R.M."/>
            <person name="Al K.F."/>
            <person name="Giguere D."/>
            <person name="Say H."/>
            <person name="Akouris P.P."/>
            <person name="Dominguez Romero S.A."/>
            <person name="Kwong A."/>
            <person name="Tai V."/>
            <person name="Koval S.F."/>
            <person name="Razvi H."/>
            <person name="Bjazevic J."/>
            <person name="Burton J.P."/>
        </authorList>
    </citation>
    <scope>NUCLEOTIDE SEQUENCE</scope>
    <source>
        <strain evidence="3">HOxNP-1</strain>
    </source>
</reference>
<keyword evidence="2" id="KW-0547">Nucleotide-binding</keyword>
<dbReference type="RefSeq" id="WP_269264377.1">
    <property type="nucleotide sequence ID" value="NZ_CP098248.1"/>
</dbReference>
<accession>A0A9E9NY98</accession>
<organism evidence="2">
    <name type="scientific">Oxalobacter aliiformigenes</name>
    <dbReference type="NCBI Taxonomy" id="2946593"/>
    <lineage>
        <taxon>Bacteria</taxon>
        <taxon>Pseudomonadati</taxon>
        <taxon>Pseudomonadota</taxon>
        <taxon>Betaproteobacteria</taxon>
        <taxon>Burkholderiales</taxon>
        <taxon>Oxalobacteraceae</taxon>
        <taxon>Oxalobacter</taxon>
    </lineage>
</organism>
<keyword evidence="4" id="KW-1185">Reference proteome</keyword>
<dbReference type="SUPFAM" id="SSF52540">
    <property type="entry name" value="P-loop containing nucleoside triphosphate hydrolases"/>
    <property type="match status" value="1"/>
</dbReference>
<dbReference type="Pfam" id="PF00004">
    <property type="entry name" value="AAA"/>
    <property type="match status" value="1"/>
</dbReference>
<keyword evidence="2" id="KW-0067">ATP-binding</keyword>
<evidence type="ECO:0000259" key="1">
    <source>
        <dbReference type="Pfam" id="PF00004"/>
    </source>
</evidence>
<dbReference type="Gene3D" id="3.40.50.300">
    <property type="entry name" value="P-loop containing nucleotide triphosphate hydrolases"/>
    <property type="match status" value="1"/>
</dbReference>
<evidence type="ECO:0000313" key="3">
    <source>
        <dbReference type="EMBL" id="WAV96898.1"/>
    </source>
</evidence>
<proteinExistence type="predicted"/>
<dbReference type="InterPro" id="IPR027417">
    <property type="entry name" value="P-loop_NTPase"/>
</dbReference>
<dbReference type="PANTHER" id="PTHR46411:SF3">
    <property type="entry name" value="AAA+ ATPASE DOMAIN-CONTAINING PROTEIN"/>
    <property type="match status" value="1"/>
</dbReference>
<evidence type="ECO:0000313" key="2">
    <source>
        <dbReference type="EMBL" id="WAV91114.1"/>
    </source>
</evidence>
<dbReference type="PANTHER" id="PTHR46411">
    <property type="entry name" value="FAMILY ATPASE, PUTATIVE-RELATED"/>
    <property type="match status" value="1"/>
</dbReference>
<sequence length="542" mass="61248">MNYEESSRGILITISAAIAKEAKESFAHADWAKNIPAYLLLRGDDEITISYNELDEIAKDWVQEKLTQGGHRAMAGTIAGLRAASKDPANIEIYDLVVLAQALGEYIKQDAIDGWLYTLGDEGEHVPWLVTDVAYQEASNAPPCVAVYLTANSIPTRRDDLVRPASKVIYFFAEDVQFKKIADVLAMKGFMKETPALKAGYLKAMEVFTEILPKMNSQFWATGSGMEVDMDERTHYPERVVFENPCRVINDEGLLHRKFFTKINSPFWESFGLNFNEIPVHPHILCFNLETHTNMWIHVDNLTDYQYDSSLREKLILPEEHRDLIDILTQDMDILMDDIVAGKSGGTTILCKGAPGLGKTLTAEVYSEVVGRPLYRVHSGQLGVSSENVEKNLEKVLKRAQRWGAVMLIDEADVYIRRRGNEIDHNAVVASFLRTLEYFHGLLFLTTNRVDDVDDAIASRCIATIRYSVPKAEDAKRIWNVLANQFQFQLPEDLVDSLVDNFRGVSGRDIKELLKLTAKWCRQKNVTPSLDVFKTCAQFRGL</sequence>
<dbReference type="AlphaFoldDB" id="A0A9E9NY98"/>
<dbReference type="InterPro" id="IPR003959">
    <property type="entry name" value="ATPase_AAA_core"/>
</dbReference>
<dbReference type="Proteomes" id="UP001164794">
    <property type="component" value="Chromosome"/>
</dbReference>